<dbReference type="PANTHER" id="PTHR14905">
    <property type="entry name" value="NG37"/>
    <property type="match status" value="1"/>
</dbReference>
<sequence length="945" mass="101137">MVSLVVVGVCLLCGTLFQPPEVAAFKPLFKGGSLTHREITQLAILRKTAEVCRDIATAQGHNFTLPINNKLTPSAVLKACSASAASLSAVSYHIFYSTITEIFLSNAVVDQLFALSEAHHIDNEAFDKGRDLITQGIAAVKASVKQGSYISARITLGALCHTLQDFYSHSNWVEMNETAPFSMLIKPGLPLSNLAGPSTPTCKSCSGSNCRDNILPEILQHKKLTSGYFSIIPFSTKPAGKCSHGGSIDWTSYKEPTGGINKDDISSDHGFLHLRAADMAINATVEALQDIRLATGDQAFLRLVGLSQTTVLAFVIDTTGSMSDDIEEAKRVSFSIIDSRRGTPEEPSEYILVPFNDPDFGPLTRTGNADIFKERINSLSADGGGDAPEMCLSGLLWALAGAPPSSDIFVFTDAAAKDFALKSTILAMIERSRSTVTFMLTDAFARRRRAASQSQLFQLRSMPLSDKQLYRDLAHVSGGQTIEVQKRALSQATAVITDASTLDLVTVLQVVRSPVIAENVSFVLDPSLSNVTVYVTGDSPVFTIYSPTGVSQSGSVADGPLGSILTVGNLKRVKLNSDNQTGEWKISINSTHSYSLKVTGQSSVNFLFNFVERSEGGDFTPKANRPFIGRNATLFVSVTGGDSVTVTDVLLAEASGSAVVNGTIKSLGATDFLVNIDRIPEWAFVVQLKGLLNDSIRSLPSRFQRQTPTQQQGSRITIMAQPNNTIEPGIPFHLNFTLATNATGGSYTIQARTDRSFNVSFPSFLKLGTEGSAEGTVTLTAPSDTASGTDVTLTIEAEDSETVDSNYMAMRFTVMTKVTDFSSPVCQILSIKADCPVECSRASWELSANLTDNNGTGIAGVSLSRGNGSLSLSYVMSANGTNLTVASYNASCCSQEVELVAVDRHIQTNLRPPPPFSRPHVSHSEVVSPLKMSNGSVTVTLLHSS</sequence>
<keyword evidence="4" id="KW-0325">Glycoprotein</keyword>
<gene>
    <name evidence="10" type="ORF">Q8A67_004882</name>
</gene>
<feature type="signal peptide" evidence="5">
    <location>
        <begin position="1"/>
        <end position="24"/>
    </location>
</feature>
<dbReference type="SUPFAM" id="SSF53300">
    <property type="entry name" value="vWA-like"/>
    <property type="match status" value="1"/>
</dbReference>
<dbReference type="Proteomes" id="UP001187343">
    <property type="component" value="Unassembled WGS sequence"/>
</dbReference>
<evidence type="ECO:0000256" key="2">
    <source>
        <dbReference type="ARBA" id="ARBA00022525"/>
    </source>
</evidence>
<dbReference type="InterPro" id="IPR057615">
    <property type="entry name" value="Ig_VWA7"/>
</dbReference>
<evidence type="ECO:0000259" key="6">
    <source>
        <dbReference type="Pfam" id="PF23560"/>
    </source>
</evidence>
<keyword evidence="2" id="KW-0964">Secreted</keyword>
<comment type="caution">
    <text evidence="10">The sequence shown here is derived from an EMBL/GenBank/DDBJ whole genome shotgun (WGS) entry which is preliminary data.</text>
</comment>
<name>A0AA88TTG6_9TELE</name>
<dbReference type="Pfam" id="PF25107">
    <property type="entry name" value="VWA7_N"/>
    <property type="match status" value="1"/>
</dbReference>
<feature type="chain" id="PRO_5041671458" description="von Willebrand factor A domain-containing protein 7-like" evidence="5">
    <location>
        <begin position="25"/>
        <end position="945"/>
    </location>
</feature>
<evidence type="ECO:0000256" key="5">
    <source>
        <dbReference type="SAM" id="SignalP"/>
    </source>
</evidence>
<evidence type="ECO:0008006" key="12">
    <source>
        <dbReference type="Google" id="ProtNLM"/>
    </source>
</evidence>
<dbReference type="GO" id="GO:0005576">
    <property type="term" value="C:extracellular region"/>
    <property type="evidence" value="ECO:0007669"/>
    <property type="project" value="UniProtKB-SubCell"/>
</dbReference>
<dbReference type="Pfam" id="PF23619">
    <property type="entry name" value="Ig_VWA7"/>
    <property type="match status" value="1"/>
</dbReference>
<organism evidence="10 11">
    <name type="scientific">Cirrhinus molitorella</name>
    <name type="common">mud carp</name>
    <dbReference type="NCBI Taxonomy" id="172907"/>
    <lineage>
        <taxon>Eukaryota</taxon>
        <taxon>Metazoa</taxon>
        <taxon>Chordata</taxon>
        <taxon>Craniata</taxon>
        <taxon>Vertebrata</taxon>
        <taxon>Euteleostomi</taxon>
        <taxon>Actinopterygii</taxon>
        <taxon>Neopterygii</taxon>
        <taxon>Teleostei</taxon>
        <taxon>Ostariophysi</taxon>
        <taxon>Cypriniformes</taxon>
        <taxon>Cyprinidae</taxon>
        <taxon>Labeoninae</taxon>
        <taxon>Labeonini</taxon>
        <taxon>Cirrhinus</taxon>
    </lineage>
</organism>
<comment type="subcellular location">
    <subcellularLocation>
        <location evidence="1">Secreted</location>
    </subcellularLocation>
</comment>
<dbReference type="AlphaFoldDB" id="A0AA88TTG6"/>
<evidence type="ECO:0000256" key="4">
    <source>
        <dbReference type="ARBA" id="ARBA00023180"/>
    </source>
</evidence>
<evidence type="ECO:0000259" key="8">
    <source>
        <dbReference type="Pfam" id="PF25106"/>
    </source>
</evidence>
<dbReference type="InterPro" id="IPR056475">
    <property type="entry name" value="GBD_Hemicentin/VWA7"/>
</dbReference>
<dbReference type="InterPro" id="IPR036465">
    <property type="entry name" value="vWFA_dom_sf"/>
</dbReference>
<keyword evidence="3 5" id="KW-0732">Signal</keyword>
<keyword evidence="11" id="KW-1185">Reference proteome</keyword>
<dbReference type="Pfam" id="PF23560">
    <property type="entry name" value="GBD_Hemicentin"/>
    <property type="match status" value="1"/>
</dbReference>
<protein>
    <recommendedName>
        <fullName evidence="12">von Willebrand factor A domain-containing protein 7-like</fullName>
    </recommendedName>
</protein>
<dbReference type="InterPro" id="IPR056862">
    <property type="entry name" value="VWA7_N"/>
</dbReference>
<evidence type="ECO:0000313" key="11">
    <source>
        <dbReference type="Proteomes" id="UP001187343"/>
    </source>
</evidence>
<dbReference type="InterPro" id="IPR052577">
    <property type="entry name" value="VWA7"/>
</dbReference>
<dbReference type="Gene3D" id="3.40.50.410">
    <property type="entry name" value="von Willebrand factor, type A domain"/>
    <property type="match status" value="1"/>
</dbReference>
<feature type="domain" description="VWA7 Ig-like" evidence="7">
    <location>
        <begin position="716"/>
        <end position="815"/>
    </location>
</feature>
<evidence type="ECO:0000259" key="9">
    <source>
        <dbReference type="Pfam" id="PF25107"/>
    </source>
</evidence>
<reference evidence="10" key="1">
    <citation type="submission" date="2023-08" db="EMBL/GenBank/DDBJ databases">
        <title>Chromosome-level Genome Assembly of mud carp (Cirrhinus molitorella).</title>
        <authorList>
            <person name="Liu H."/>
        </authorList>
    </citation>
    <scope>NUCLEOTIDE SEQUENCE</scope>
    <source>
        <strain evidence="10">Prfri</strain>
        <tissue evidence="10">Muscle</tissue>
    </source>
</reference>
<feature type="domain" description="Hemicentin/VWA7 galactose-binding" evidence="6">
    <location>
        <begin position="505"/>
        <end position="603"/>
    </location>
</feature>
<dbReference type="InterPro" id="IPR056861">
    <property type="entry name" value="HMCN1-like_VWA"/>
</dbReference>
<evidence type="ECO:0000259" key="7">
    <source>
        <dbReference type="Pfam" id="PF23619"/>
    </source>
</evidence>
<feature type="domain" description="Hemicentin-1-like von Willebrand factor A" evidence="8">
    <location>
        <begin position="312"/>
        <end position="486"/>
    </location>
</feature>
<dbReference type="Pfam" id="PF25106">
    <property type="entry name" value="VWA_4"/>
    <property type="match status" value="1"/>
</dbReference>
<feature type="domain" description="VWA7 N-terminal" evidence="9">
    <location>
        <begin position="72"/>
        <end position="301"/>
    </location>
</feature>
<evidence type="ECO:0000313" key="10">
    <source>
        <dbReference type="EMBL" id="KAK2909045.1"/>
    </source>
</evidence>
<dbReference type="PANTHER" id="PTHR14905:SF18">
    <property type="entry name" value="VON WILLEBRAND FACTOR A DOMAIN-CONTAINING 10, TANDEM DUPLICATE 1-RELATED"/>
    <property type="match status" value="1"/>
</dbReference>
<dbReference type="EMBL" id="JAUYZG010000004">
    <property type="protein sequence ID" value="KAK2909045.1"/>
    <property type="molecule type" value="Genomic_DNA"/>
</dbReference>
<evidence type="ECO:0000256" key="1">
    <source>
        <dbReference type="ARBA" id="ARBA00004613"/>
    </source>
</evidence>
<accession>A0AA88TTG6</accession>
<evidence type="ECO:0000256" key="3">
    <source>
        <dbReference type="ARBA" id="ARBA00022729"/>
    </source>
</evidence>
<proteinExistence type="predicted"/>